<gene>
    <name evidence="10" type="primary">LOC106806429</name>
</gene>
<evidence type="ECO:0000259" key="8">
    <source>
        <dbReference type="Pfam" id="PF20649"/>
    </source>
</evidence>
<evidence type="ECO:0000259" key="7">
    <source>
        <dbReference type="Pfam" id="PF10392"/>
    </source>
</evidence>
<evidence type="ECO:0000256" key="4">
    <source>
        <dbReference type="ARBA" id="ARBA00023136"/>
    </source>
</evidence>
<keyword evidence="5" id="KW-0175">Coiled coil</keyword>
<protein>
    <recommendedName>
        <fullName evidence="2">Conserved oligomeric Golgi complex subunit 5</fullName>
    </recommendedName>
</protein>
<sequence>METDLWHQIQTDEVFNEFMKDDFDVRSHATRVIQSLAIAEQLGKLASGISLLDKELHSQVAAHHKDLLSQATGIESLEGVLEMMNTRIQSLQSSVERIRGKVVDPYKKIASRTVQLRRLQATCDLLRVIIRVLYLSRKLKSQLEGGTREITKAALSLSELDYLTKDVDLSGVDVIEKDQKFIKQARRDVDSQAQRLLKQGMESQNQTQVATALQVFYNLGCLKDTVDKVVGCCREGLHENVKTALDIRVIQQSQPPPDRGKGGPGRAAMPTPGNTAAYRATLWTNMAKLMDNIYSTCSQVEHLQKVLEKKRDPVTHVCFVDELLKDGSITIVQSFWEAVTQILTEEFSKAANDSSFIKQAFDGEYPKLLRLYNDLWKRLQQFTAKLTISASLDGLEATGNSALSSDYSPEKAMRHSLLAFENAYLSRSLSRLFDPINLAFSSGPYSSPTNDEVDGIVKTVASELNVANVDTSLSIMIGKNVAKTIKLFTVKCEQLLLMDSEATQVIGPATESQRQNAGVVNTLYRFHKAINKVLSGLSGFPPPAISYMQESLEDVVELMQAALQPLLMAVSDTTGAIVLTLHQEDFSQVQPIACQCIEQFVKQASLVRPLGEGGKMRLAADFAQMEAAISPLCYRISDLGKSYRLLRSFRPFLFQTPEHIAASSSLGEAVSYSLALNFLFARAPKELKAPHVRAGWSITDYSRWLDKHPHDKDRLTLIKGAMESYVQSVKSRQGKEFASVYPVMVELLNKGLQQT</sequence>
<evidence type="ECO:0000256" key="5">
    <source>
        <dbReference type="SAM" id="Coils"/>
    </source>
</evidence>
<dbReference type="RefSeq" id="XP_014663844.1">
    <property type="nucleotide sequence ID" value="XM_014808358.1"/>
</dbReference>
<evidence type="ECO:0000256" key="6">
    <source>
        <dbReference type="SAM" id="MobiDB-lite"/>
    </source>
</evidence>
<evidence type="ECO:0000256" key="3">
    <source>
        <dbReference type="ARBA" id="ARBA00023034"/>
    </source>
</evidence>
<feature type="coiled-coil region" evidence="5">
    <location>
        <begin position="74"/>
        <end position="101"/>
    </location>
</feature>
<reference evidence="10" key="1">
    <citation type="submission" date="2025-08" db="UniProtKB">
        <authorList>
            <consortium name="RefSeq"/>
        </authorList>
    </citation>
    <scope>IDENTIFICATION</scope>
</reference>
<evidence type="ECO:0000256" key="2">
    <source>
        <dbReference type="ARBA" id="ARBA00020974"/>
    </source>
</evidence>
<dbReference type="InterPro" id="IPR049176">
    <property type="entry name" value="COG5_N"/>
</dbReference>
<name>A0ABM1DV73_PRICU</name>
<keyword evidence="3" id="KW-0333">Golgi apparatus</keyword>
<proteinExistence type="predicted"/>
<evidence type="ECO:0000256" key="1">
    <source>
        <dbReference type="ARBA" id="ARBA00004395"/>
    </source>
</evidence>
<feature type="domain" description="Conserved oligomeric Golgi complex subunit 5 helical" evidence="8">
    <location>
        <begin position="169"/>
        <end position="376"/>
    </location>
</feature>
<feature type="domain" description="Conserved oligomeric Golgi complex subunit 5 N-terminal" evidence="7">
    <location>
        <begin position="16"/>
        <end position="139"/>
    </location>
</feature>
<accession>A0ABM1DV73</accession>
<dbReference type="Pfam" id="PF10392">
    <property type="entry name" value="COG5_N"/>
    <property type="match status" value="1"/>
</dbReference>
<dbReference type="Pfam" id="PF20649">
    <property type="entry name" value="COG5_C"/>
    <property type="match status" value="1"/>
</dbReference>
<dbReference type="InterPro" id="IPR048485">
    <property type="entry name" value="COG5_helical"/>
</dbReference>
<feature type="region of interest" description="Disordered" evidence="6">
    <location>
        <begin position="251"/>
        <end position="273"/>
    </location>
</feature>
<organism evidence="9 10">
    <name type="scientific">Priapulus caudatus</name>
    <name type="common">Priapulid worm</name>
    <dbReference type="NCBI Taxonomy" id="37621"/>
    <lineage>
        <taxon>Eukaryota</taxon>
        <taxon>Metazoa</taxon>
        <taxon>Ecdysozoa</taxon>
        <taxon>Scalidophora</taxon>
        <taxon>Priapulida</taxon>
        <taxon>Priapulimorpha</taxon>
        <taxon>Priapulimorphida</taxon>
        <taxon>Priapulidae</taxon>
        <taxon>Priapulus</taxon>
    </lineage>
</organism>
<keyword evidence="4" id="KW-0472">Membrane</keyword>
<evidence type="ECO:0000313" key="10">
    <source>
        <dbReference type="RefSeq" id="XP_014663844.1"/>
    </source>
</evidence>
<dbReference type="Proteomes" id="UP000695022">
    <property type="component" value="Unplaced"/>
</dbReference>
<evidence type="ECO:0000313" key="9">
    <source>
        <dbReference type="Proteomes" id="UP000695022"/>
    </source>
</evidence>
<dbReference type="PANTHER" id="PTHR13228:SF3">
    <property type="entry name" value="CONSERVED OLIGOMERIC GOLGI COMPLEX SUBUNIT 5"/>
    <property type="match status" value="1"/>
</dbReference>
<keyword evidence="9" id="KW-1185">Reference proteome</keyword>
<comment type="subcellular location">
    <subcellularLocation>
        <location evidence="1">Golgi apparatus membrane</location>
        <topology evidence="1">Peripheral membrane protein</topology>
    </subcellularLocation>
</comment>
<dbReference type="InterPro" id="IPR019465">
    <property type="entry name" value="Cog5"/>
</dbReference>
<dbReference type="PANTHER" id="PTHR13228">
    <property type="entry name" value="CONSERVED OLIGOMERIC GOLGI COMPLEX COMPONENT 5"/>
    <property type="match status" value="1"/>
</dbReference>
<dbReference type="GeneID" id="106806429"/>